<sequence length="314" mass="32204">MTTAIDRDSAFGRWLLADRVAVDALLKGALARGGDADVLRSAVADLAGVSEAFVDAGVLDPALGRALLRRTVGVAARGRWSVGDPDRAAVVDVLPRLTGLLRSQPVATVDAVGGAARAVARAGDLGLFGFLLAAVPEVTDAATVPSAVLVAAWRAGAARFRTAALREAASLPRSVAAAVLGLPAGADPAETLARHTQDPWWWPGFRLEPGVVRRVGGFRGFGGPWVTTPRVVPGGPTGCAVSADGARWAIVADVHGAAVVRLGDEQTPPAPATATDRLPVPWTDRVTGVAGAGGSVLLVSRRHSYWVDAVRVAA</sequence>
<dbReference type="RefSeq" id="WP_208289224.1">
    <property type="nucleotide sequence ID" value="NZ_CP074404.1"/>
</dbReference>
<keyword evidence="2" id="KW-1185">Reference proteome</keyword>
<name>A0ABS3SHM6_9CELL</name>
<gene>
    <name evidence="1" type="ORF">J4035_07435</name>
</gene>
<protein>
    <submittedName>
        <fullName evidence="1">Uncharacterized protein</fullName>
    </submittedName>
</protein>
<comment type="caution">
    <text evidence="1">The sequence shown here is derived from an EMBL/GenBank/DDBJ whole genome shotgun (WGS) entry which is preliminary data.</text>
</comment>
<reference evidence="1 2" key="1">
    <citation type="submission" date="2021-03" db="EMBL/GenBank/DDBJ databases">
        <title>novel species in genus Cellulomonas.</title>
        <authorList>
            <person name="Zhang G."/>
        </authorList>
    </citation>
    <scope>NUCLEOTIDE SEQUENCE [LARGE SCALE GENOMIC DNA]</scope>
    <source>
        <strain evidence="2">zg-ZUI188</strain>
    </source>
</reference>
<dbReference type="Proteomes" id="UP000678317">
    <property type="component" value="Unassembled WGS sequence"/>
</dbReference>
<accession>A0ABS3SHM6</accession>
<dbReference type="EMBL" id="JAGFBM010000003">
    <property type="protein sequence ID" value="MBO3084470.1"/>
    <property type="molecule type" value="Genomic_DNA"/>
</dbReference>
<evidence type="ECO:0000313" key="2">
    <source>
        <dbReference type="Proteomes" id="UP000678317"/>
    </source>
</evidence>
<organism evidence="1 2">
    <name type="scientific">Cellulomonas fengjieae</name>
    <dbReference type="NCBI Taxonomy" id="2819978"/>
    <lineage>
        <taxon>Bacteria</taxon>
        <taxon>Bacillati</taxon>
        <taxon>Actinomycetota</taxon>
        <taxon>Actinomycetes</taxon>
        <taxon>Micrococcales</taxon>
        <taxon>Cellulomonadaceae</taxon>
        <taxon>Cellulomonas</taxon>
    </lineage>
</organism>
<evidence type="ECO:0000313" key="1">
    <source>
        <dbReference type="EMBL" id="MBO3084470.1"/>
    </source>
</evidence>
<proteinExistence type="predicted"/>